<protein>
    <recommendedName>
        <fullName evidence="4">Cell division protein FtsQ</fullName>
    </recommendedName>
</protein>
<organism evidence="2 3">
    <name type="scientific">Acidiluteibacter ferrifornacis</name>
    <dbReference type="NCBI Taxonomy" id="2692424"/>
    <lineage>
        <taxon>Bacteria</taxon>
        <taxon>Pseudomonadati</taxon>
        <taxon>Bacteroidota</taxon>
        <taxon>Flavobacteriia</taxon>
        <taxon>Flavobacteriales</taxon>
        <taxon>Cryomorphaceae</taxon>
        <taxon>Acidiluteibacter</taxon>
    </lineage>
</organism>
<dbReference type="Proteomes" id="UP000470771">
    <property type="component" value="Unassembled WGS sequence"/>
</dbReference>
<keyword evidence="1" id="KW-1133">Transmembrane helix</keyword>
<keyword evidence="1" id="KW-0472">Membrane</keyword>
<feature type="transmembrane region" description="Helical" evidence="1">
    <location>
        <begin position="7"/>
        <end position="24"/>
    </location>
</feature>
<evidence type="ECO:0000313" key="3">
    <source>
        <dbReference type="Proteomes" id="UP000470771"/>
    </source>
</evidence>
<evidence type="ECO:0000256" key="1">
    <source>
        <dbReference type="SAM" id="Phobius"/>
    </source>
</evidence>
<evidence type="ECO:0008006" key="4">
    <source>
        <dbReference type="Google" id="ProtNLM"/>
    </source>
</evidence>
<comment type="caution">
    <text evidence="2">The sequence shown here is derived from an EMBL/GenBank/DDBJ whole genome shotgun (WGS) entry which is preliminary data.</text>
</comment>
<keyword evidence="1" id="KW-0812">Transmembrane</keyword>
<sequence length="263" mass="30364">MNKTLKFVLWSLMGISMIVLLGFVEKARDQQTCTAVKIQIDRSEQNFFIDEEDVEAMIHEEVSSVINRPLVDLNSHQMEFQLNSHPAIQNAEVFKTLDGKLSVKVKQREPIVRVYSSNGDSYYIDKLGRMMPLSDKYTARVLVANGFVYSPYSTFVGVDFSKKLPDSIAKRTMVDEVYKYATFINNHPFWKAQIEQLHVNKDMDIELIPRVGNHRIVFGDADNIESKFEKLIVFYNKGLSNTGWNEYSVINLKFKDQVVCTKR</sequence>
<name>A0A6N9NJ53_9FLAO</name>
<gene>
    <name evidence="2" type="ORF">GQN54_03830</name>
</gene>
<keyword evidence="3" id="KW-1185">Reference proteome</keyword>
<dbReference type="RefSeq" id="WP_160632168.1">
    <property type="nucleotide sequence ID" value="NZ_WWNE01000004.1"/>
</dbReference>
<reference evidence="2 3" key="1">
    <citation type="submission" date="2019-12" db="EMBL/GenBank/DDBJ databases">
        <authorList>
            <person name="Zhao J."/>
        </authorList>
    </citation>
    <scope>NUCLEOTIDE SEQUENCE [LARGE SCALE GENOMIC DNA]</scope>
    <source>
        <strain evidence="2 3">S-15</strain>
    </source>
</reference>
<dbReference type="EMBL" id="WWNE01000004">
    <property type="protein sequence ID" value="NBG65230.1"/>
    <property type="molecule type" value="Genomic_DNA"/>
</dbReference>
<dbReference type="AlphaFoldDB" id="A0A6N9NJ53"/>
<accession>A0A6N9NJ53</accession>
<proteinExistence type="predicted"/>
<evidence type="ECO:0000313" key="2">
    <source>
        <dbReference type="EMBL" id="NBG65230.1"/>
    </source>
</evidence>